<evidence type="ECO:0000256" key="1">
    <source>
        <dbReference type="SAM" id="Phobius"/>
    </source>
</evidence>
<reference evidence="3 4" key="1">
    <citation type="submission" date="2024-10" db="EMBL/GenBank/DDBJ databases">
        <title>The Natural Products Discovery Center: Release of the First 8490 Sequenced Strains for Exploring Actinobacteria Biosynthetic Diversity.</title>
        <authorList>
            <person name="Kalkreuter E."/>
            <person name="Kautsar S.A."/>
            <person name="Yang D."/>
            <person name="Bader C.D."/>
            <person name="Teijaro C.N."/>
            <person name="Fluegel L."/>
            <person name="Davis C.M."/>
            <person name="Simpson J.R."/>
            <person name="Lauterbach L."/>
            <person name="Steele A.D."/>
            <person name="Gui C."/>
            <person name="Meng S."/>
            <person name="Li G."/>
            <person name="Viehrig K."/>
            <person name="Ye F."/>
            <person name="Su P."/>
            <person name="Kiefer A.F."/>
            <person name="Nichols A."/>
            <person name="Cepeda A.J."/>
            <person name="Yan W."/>
            <person name="Fan B."/>
            <person name="Jiang Y."/>
            <person name="Adhikari A."/>
            <person name="Zheng C.-J."/>
            <person name="Schuster L."/>
            <person name="Cowan T.M."/>
            <person name="Smanski M.J."/>
            <person name="Chevrette M.G."/>
            <person name="De Carvalho L.P.S."/>
            <person name="Shen B."/>
        </authorList>
    </citation>
    <scope>NUCLEOTIDE SEQUENCE [LARGE SCALE GENOMIC DNA]</scope>
    <source>
        <strain evidence="3 4">NPDC087045</strain>
    </source>
</reference>
<evidence type="ECO:0000313" key="3">
    <source>
        <dbReference type="EMBL" id="MFJ3045118.1"/>
    </source>
</evidence>
<feature type="domain" description="Acyltransferase 3" evidence="2">
    <location>
        <begin position="12"/>
        <end position="336"/>
    </location>
</feature>
<dbReference type="GO" id="GO:0016746">
    <property type="term" value="F:acyltransferase activity"/>
    <property type="evidence" value="ECO:0007669"/>
    <property type="project" value="UniProtKB-KW"/>
</dbReference>
<organism evidence="3 4">
    <name type="scientific">Herbaspirillum chlorophenolicum</name>
    <dbReference type="NCBI Taxonomy" id="211589"/>
    <lineage>
        <taxon>Bacteria</taxon>
        <taxon>Pseudomonadati</taxon>
        <taxon>Pseudomonadota</taxon>
        <taxon>Betaproteobacteria</taxon>
        <taxon>Burkholderiales</taxon>
        <taxon>Oxalobacteraceae</taxon>
        <taxon>Herbaspirillum</taxon>
    </lineage>
</organism>
<evidence type="ECO:0000259" key="2">
    <source>
        <dbReference type="Pfam" id="PF01757"/>
    </source>
</evidence>
<dbReference type="InterPro" id="IPR050879">
    <property type="entry name" value="Acyltransferase_3"/>
</dbReference>
<dbReference type="PANTHER" id="PTHR23028">
    <property type="entry name" value="ACETYLTRANSFERASE"/>
    <property type="match status" value="1"/>
</dbReference>
<name>A0ABW8EUJ2_9BURK</name>
<keyword evidence="1" id="KW-0812">Transmembrane</keyword>
<keyword evidence="3" id="KW-0012">Acyltransferase</keyword>
<dbReference type="PANTHER" id="PTHR23028:SF53">
    <property type="entry name" value="ACYL_TRANSF_3 DOMAIN-CONTAINING PROTEIN"/>
    <property type="match status" value="1"/>
</dbReference>
<dbReference type="RefSeq" id="WP_402698536.1">
    <property type="nucleotide sequence ID" value="NZ_JBIUZV010000002.1"/>
</dbReference>
<comment type="caution">
    <text evidence="3">The sequence shown here is derived from an EMBL/GenBank/DDBJ whole genome shotgun (WGS) entry which is preliminary data.</text>
</comment>
<keyword evidence="3" id="KW-0808">Transferase</keyword>
<evidence type="ECO:0000313" key="4">
    <source>
        <dbReference type="Proteomes" id="UP001617427"/>
    </source>
</evidence>
<dbReference type="EC" id="2.3.-.-" evidence="3"/>
<dbReference type="EMBL" id="JBIUZV010000002">
    <property type="protein sequence ID" value="MFJ3045118.1"/>
    <property type="molecule type" value="Genomic_DNA"/>
</dbReference>
<keyword evidence="1" id="KW-1133">Transmembrane helix</keyword>
<proteinExistence type="predicted"/>
<protein>
    <submittedName>
        <fullName evidence="3">Acyltransferase family protein</fullName>
        <ecNumber evidence="3">2.3.-.-</ecNumber>
    </submittedName>
</protein>
<feature type="transmembrane region" description="Helical" evidence="1">
    <location>
        <begin position="106"/>
        <end position="124"/>
    </location>
</feature>
<dbReference type="InterPro" id="IPR002656">
    <property type="entry name" value="Acyl_transf_3_dom"/>
</dbReference>
<keyword evidence="4" id="KW-1185">Reference proteome</keyword>
<feature type="transmembrane region" description="Helical" evidence="1">
    <location>
        <begin position="164"/>
        <end position="184"/>
    </location>
</feature>
<feature type="transmembrane region" description="Helical" evidence="1">
    <location>
        <begin position="38"/>
        <end position="59"/>
    </location>
</feature>
<sequence length="352" mass="39693">MNLAHTHHKEIPSLDGWRAVAIAIVFLSHAGLGELVPGGLGVTIFFFLSGYLITTLLLREYGATRTIHIRNFYIRRALRLTPPLVLILVGAYLLTAAGLLQGNATWRGFFAQLFYFANYYVLFFDPGHTVPRGTGIFWSLAVEEHFYFVFPALLLLLLARIRHALIPVFLALLCVLVLSWRLHLVAMPDFSMSRTYYATDTRIDSILYGCILATVSLPQRWQAALRSKAASRLGIAGGGLVILLTLLVREESFREGLRYSLQGLALIPLFYYSIGDSTSFLHRLLNLSVMRKIGVYSYSIYLIHHILLENLEAMSSSSLLNGLTAAAVALLFAFLIDRYLDTYLRQLRVRFR</sequence>
<dbReference type="Proteomes" id="UP001617427">
    <property type="component" value="Unassembled WGS sequence"/>
</dbReference>
<dbReference type="Pfam" id="PF01757">
    <property type="entry name" value="Acyl_transf_3"/>
    <property type="match status" value="1"/>
</dbReference>
<feature type="transmembrane region" description="Helical" evidence="1">
    <location>
        <begin position="80"/>
        <end position="100"/>
    </location>
</feature>
<feature type="transmembrane region" description="Helical" evidence="1">
    <location>
        <begin position="320"/>
        <end position="340"/>
    </location>
</feature>
<feature type="transmembrane region" description="Helical" evidence="1">
    <location>
        <begin position="229"/>
        <end position="248"/>
    </location>
</feature>
<keyword evidence="1" id="KW-0472">Membrane</keyword>
<accession>A0ABW8EUJ2</accession>
<feature type="transmembrane region" description="Helical" evidence="1">
    <location>
        <begin position="136"/>
        <end position="158"/>
    </location>
</feature>
<gene>
    <name evidence="3" type="ORF">ACIPEN_04710</name>
</gene>
<feature type="transmembrane region" description="Helical" evidence="1">
    <location>
        <begin position="260"/>
        <end position="281"/>
    </location>
</feature>
<feature type="transmembrane region" description="Helical" evidence="1">
    <location>
        <begin position="293"/>
        <end position="308"/>
    </location>
</feature>